<gene>
    <name evidence="8" type="ORF">BDV95DRAFT_640313</name>
</gene>
<dbReference type="GO" id="GO:0005634">
    <property type="term" value="C:nucleus"/>
    <property type="evidence" value="ECO:0007669"/>
    <property type="project" value="UniProtKB-SubCell"/>
</dbReference>
<feature type="domain" description="Xylanolytic transcriptional activator regulatory" evidence="7">
    <location>
        <begin position="182"/>
        <end position="293"/>
    </location>
</feature>
<name>A0A7C8I3C4_9PLEO</name>
<dbReference type="PANTHER" id="PTHR47338:SF5">
    <property type="entry name" value="ZN(II)2CYS6 TRANSCRIPTION FACTOR (EUROFUNG)"/>
    <property type="match status" value="1"/>
</dbReference>
<dbReference type="EMBL" id="JAADJZ010000015">
    <property type="protein sequence ID" value="KAF2869789.1"/>
    <property type="molecule type" value="Genomic_DNA"/>
</dbReference>
<dbReference type="CDD" id="cd12148">
    <property type="entry name" value="fungal_TF_MHR"/>
    <property type="match status" value="1"/>
</dbReference>
<keyword evidence="5" id="KW-0539">Nucleus</keyword>
<dbReference type="Pfam" id="PF04082">
    <property type="entry name" value="Fungal_trans"/>
    <property type="match status" value="1"/>
</dbReference>
<dbReference type="GO" id="GO:0008270">
    <property type="term" value="F:zinc ion binding"/>
    <property type="evidence" value="ECO:0007669"/>
    <property type="project" value="InterPro"/>
</dbReference>
<reference evidence="8 9" key="1">
    <citation type="submission" date="2020-01" db="EMBL/GenBank/DDBJ databases">
        <authorList>
            <consortium name="DOE Joint Genome Institute"/>
            <person name="Haridas S."/>
            <person name="Albert R."/>
            <person name="Binder M."/>
            <person name="Bloem J."/>
            <person name="Labutti K."/>
            <person name="Salamov A."/>
            <person name="Andreopoulos B."/>
            <person name="Baker S.E."/>
            <person name="Barry K."/>
            <person name="Bills G."/>
            <person name="Bluhm B.H."/>
            <person name="Cannon C."/>
            <person name="Castanera R."/>
            <person name="Culley D.E."/>
            <person name="Daum C."/>
            <person name="Ezra D."/>
            <person name="Gonzalez J.B."/>
            <person name="Henrissat B."/>
            <person name="Kuo A."/>
            <person name="Liang C."/>
            <person name="Lipzen A."/>
            <person name="Lutzoni F."/>
            <person name="Magnuson J."/>
            <person name="Mondo S."/>
            <person name="Nolan M."/>
            <person name="Ohm R."/>
            <person name="Pangilinan J."/>
            <person name="Park H.-J.H."/>
            <person name="Ramirez L."/>
            <person name="Alfaro M."/>
            <person name="Sun H."/>
            <person name="Tritt A."/>
            <person name="Yoshinaga Y."/>
            <person name="Zwiers L.-H.L."/>
            <person name="Turgeon B.G."/>
            <person name="Goodwin S.B."/>
            <person name="Spatafora J.W."/>
            <person name="Crous P.W."/>
            <person name="Grigoriev I.V."/>
        </authorList>
    </citation>
    <scope>NUCLEOTIDE SEQUENCE [LARGE SCALE GENOMIC DNA]</scope>
    <source>
        <strain evidence="8 9">CBS 611.86</strain>
    </source>
</reference>
<dbReference type="Proteomes" id="UP000481861">
    <property type="component" value="Unassembled WGS sequence"/>
</dbReference>
<comment type="subcellular location">
    <subcellularLocation>
        <location evidence="1">Nucleus</location>
    </subcellularLocation>
</comment>
<keyword evidence="3" id="KW-0805">Transcription regulation</keyword>
<keyword evidence="9" id="KW-1185">Reference proteome</keyword>
<dbReference type="AlphaFoldDB" id="A0A7C8I3C4"/>
<sequence length="851" mass="95425">MLANLFLSCVIASQLWLRRKATIPILLSDSSQEGGDPLRNEVLTTKVYTQCFEIFQQHFATDLPFLHETQFLKRLRQATSQSSLAESSDAQISRSALAPLSRPFLLAFLTLTSPFQSDLVSYYDPPSTSRSKSNPLKAANILADETRKALGDQSLGKPTLESTQALLMLGLHEWRMCQGAKCWQTIGTAIRCAQALGLQYEEDLDTMPEACLDSLASRDIRFDHLSSIGVGSTPSGRGLQVSKEDSAIKEEVNRRTMWSCFIMDRYLSTGKNRPQMLNAGDLRIQLPCSDRAFIFGRNVKAMMLREEEAEFMKRVSSPSHTNGNGAQRDHNSKHSGVNDVILEYDSSESTLSQFIRALDYYGDVVKWTCTGARRRDCHHPPWREESEFFQLEKKLQRLKGKLPNDLTLSQARAESHIASRTYRDYVLLHTVYTLCHIALYREHMPFLPFRCTKPEGPRDGPTFTEEQLIDLPPNYWEDNARKCFKSAREYLDLECVCQGWDMLVETPLTGFANYHVLVCVLYSIYFPQMDQDDYLKSRGRHSEAMDKSYKILILLKGRLMMSRNWEQTLSGLQKVLRQKKGEYRALVGSPTSSSSSGNEQQLPMMGEGGFGLREYLDFEKDLKEFGSIQEERYVDYDGDQDAEMMDGDGPVLFSAQGGQQLEQGSECSPHRVKSEDAETTEDTPDSTSVPQARFNAVNSSTAPAKSLGNGTSSTTNGSPAYSPRSNHAPTPEGHKDSHAPSGSHHQAFMPQYAPATGTDPAQRASLPLQHQPAFPASPMAPLTDAQKMAALRGWENMDFVTTGEFQGFAHGSDMFDMTQNMSQEPNAWMAQAWQIQAMYDPSSATYPAYQG</sequence>
<dbReference type="InterPro" id="IPR007219">
    <property type="entry name" value="XnlR_reg_dom"/>
</dbReference>
<dbReference type="SMART" id="SM00906">
    <property type="entry name" value="Fungal_trans"/>
    <property type="match status" value="1"/>
</dbReference>
<protein>
    <submittedName>
        <fullName evidence="8">Fungal-specific transcription factor domain-containing protein</fullName>
    </submittedName>
</protein>
<dbReference type="PANTHER" id="PTHR47338">
    <property type="entry name" value="ZN(II)2CYS6 TRANSCRIPTION FACTOR (EUROFUNG)-RELATED"/>
    <property type="match status" value="1"/>
</dbReference>
<dbReference type="OrthoDB" id="5370478at2759"/>
<feature type="region of interest" description="Disordered" evidence="6">
    <location>
        <begin position="639"/>
        <end position="763"/>
    </location>
</feature>
<feature type="compositionally biased region" description="Polar residues" evidence="6">
    <location>
        <begin position="685"/>
        <end position="728"/>
    </location>
</feature>
<evidence type="ECO:0000256" key="4">
    <source>
        <dbReference type="ARBA" id="ARBA00023163"/>
    </source>
</evidence>
<accession>A0A7C8I3C4</accession>
<feature type="compositionally biased region" description="Polar residues" evidence="6">
    <location>
        <begin position="656"/>
        <end position="666"/>
    </location>
</feature>
<dbReference type="GO" id="GO:0000981">
    <property type="term" value="F:DNA-binding transcription factor activity, RNA polymerase II-specific"/>
    <property type="evidence" value="ECO:0007669"/>
    <property type="project" value="InterPro"/>
</dbReference>
<keyword evidence="4" id="KW-0804">Transcription</keyword>
<evidence type="ECO:0000313" key="8">
    <source>
        <dbReference type="EMBL" id="KAF2869789.1"/>
    </source>
</evidence>
<dbReference type="GO" id="GO:0006351">
    <property type="term" value="P:DNA-templated transcription"/>
    <property type="evidence" value="ECO:0007669"/>
    <property type="project" value="InterPro"/>
</dbReference>
<evidence type="ECO:0000256" key="3">
    <source>
        <dbReference type="ARBA" id="ARBA00023015"/>
    </source>
</evidence>
<keyword evidence="2" id="KW-0479">Metal-binding</keyword>
<evidence type="ECO:0000256" key="2">
    <source>
        <dbReference type="ARBA" id="ARBA00022723"/>
    </source>
</evidence>
<organism evidence="8 9">
    <name type="scientific">Massariosphaeria phaeospora</name>
    <dbReference type="NCBI Taxonomy" id="100035"/>
    <lineage>
        <taxon>Eukaryota</taxon>
        <taxon>Fungi</taxon>
        <taxon>Dikarya</taxon>
        <taxon>Ascomycota</taxon>
        <taxon>Pezizomycotina</taxon>
        <taxon>Dothideomycetes</taxon>
        <taxon>Pleosporomycetidae</taxon>
        <taxon>Pleosporales</taxon>
        <taxon>Pleosporales incertae sedis</taxon>
        <taxon>Massariosphaeria</taxon>
    </lineage>
</organism>
<dbReference type="InterPro" id="IPR050815">
    <property type="entry name" value="TF_fung"/>
</dbReference>
<comment type="caution">
    <text evidence="8">The sequence shown here is derived from an EMBL/GenBank/DDBJ whole genome shotgun (WGS) entry which is preliminary data.</text>
</comment>
<evidence type="ECO:0000313" key="9">
    <source>
        <dbReference type="Proteomes" id="UP000481861"/>
    </source>
</evidence>
<evidence type="ECO:0000256" key="5">
    <source>
        <dbReference type="ARBA" id="ARBA00023242"/>
    </source>
</evidence>
<dbReference type="GO" id="GO:0003677">
    <property type="term" value="F:DNA binding"/>
    <property type="evidence" value="ECO:0007669"/>
    <property type="project" value="InterPro"/>
</dbReference>
<evidence type="ECO:0000256" key="1">
    <source>
        <dbReference type="ARBA" id="ARBA00004123"/>
    </source>
</evidence>
<feature type="region of interest" description="Disordered" evidence="6">
    <location>
        <begin position="586"/>
        <end position="606"/>
    </location>
</feature>
<proteinExistence type="predicted"/>
<evidence type="ECO:0000259" key="7">
    <source>
        <dbReference type="SMART" id="SM00906"/>
    </source>
</evidence>
<evidence type="ECO:0000256" key="6">
    <source>
        <dbReference type="SAM" id="MobiDB-lite"/>
    </source>
</evidence>